<organism evidence="1 2">
    <name type="scientific">Candidatus Giovannonibacteria bacterium RIFCSPHIGHO2_02_43_13</name>
    <dbReference type="NCBI Taxonomy" id="1798330"/>
    <lineage>
        <taxon>Bacteria</taxon>
        <taxon>Candidatus Giovannoniibacteriota</taxon>
    </lineage>
</organism>
<proteinExistence type="predicted"/>
<reference evidence="1 2" key="1">
    <citation type="journal article" date="2016" name="Nat. Commun.">
        <title>Thousands of microbial genomes shed light on interconnected biogeochemical processes in an aquifer system.</title>
        <authorList>
            <person name="Anantharaman K."/>
            <person name="Brown C.T."/>
            <person name="Hug L.A."/>
            <person name="Sharon I."/>
            <person name="Castelle C.J."/>
            <person name="Probst A.J."/>
            <person name="Thomas B.C."/>
            <person name="Singh A."/>
            <person name="Wilkins M.J."/>
            <person name="Karaoz U."/>
            <person name="Brodie E.L."/>
            <person name="Williams K.H."/>
            <person name="Hubbard S.S."/>
            <person name="Banfield J.F."/>
        </authorList>
    </citation>
    <scope>NUCLEOTIDE SEQUENCE [LARGE SCALE GENOMIC DNA]</scope>
</reference>
<sequence>MTTLTLVKKLGGEVKELKNDLRQMKQFLFAPLKDIEGEYKDAFVKKILGRSQNQARLYRFTDDKSFLSHVRSKK</sequence>
<name>A0A1F5WS51_9BACT</name>
<evidence type="ECO:0000313" key="1">
    <source>
        <dbReference type="EMBL" id="OGF78489.1"/>
    </source>
</evidence>
<comment type="caution">
    <text evidence="1">The sequence shown here is derived from an EMBL/GenBank/DDBJ whole genome shotgun (WGS) entry which is preliminary data.</text>
</comment>
<protein>
    <submittedName>
        <fullName evidence="1">Uncharacterized protein</fullName>
    </submittedName>
</protein>
<evidence type="ECO:0000313" key="2">
    <source>
        <dbReference type="Proteomes" id="UP000178425"/>
    </source>
</evidence>
<gene>
    <name evidence="1" type="ORF">A2W54_04040</name>
</gene>
<dbReference type="EMBL" id="MFHI01000027">
    <property type="protein sequence ID" value="OGF78489.1"/>
    <property type="molecule type" value="Genomic_DNA"/>
</dbReference>
<accession>A0A1F5WS51</accession>
<dbReference type="AlphaFoldDB" id="A0A1F5WS51"/>
<dbReference type="Proteomes" id="UP000178425">
    <property type="component" value="Unassembled WGS sequence"/>
</dbReference>